<feature type="binding site" evidence="4">
    <location>
        <position position="22"/>
    </location>
    <ligand>
        <name>Zn(2+)</name>
        <dbReference type="ChEBI" id="CHEBI:29105"/>
        <note>ligand shared with metalloproteinase partner</note>
    </ligand>
</feature>
<dbReference type="GO" id="GO:0005615">
    <property type="term" value="C:extracellular space"/>
    <property type="evidence" value="ECO:0007669"/>
    <property type="project" value="TreeGrafter"/>
</dbReference>
<organism evidence="8 9">
    <name type="scientific">Actinia tenebrosa</name>
    <name type="common">Australian red waratah sea anemone</name>
    <dbReference type="NCBI Taxonomy" id="6105"/>
    <lineage>
        <taxon>Eukaryota</taxon>
        <taxon>Metazoa</taxon>
        <taxon>Cnidaria</taxon>
        <taxon>Anthozoa</taxon>
        <taxon>Hexacorallia</taxon>
        <taxon>Actiniaria</taxon>
        <taxon>Actiniidae</taxon>
        <taxon>Actinia</taxon>
    </lineage>
</organism>
<keyword evidence="4" id="KW-0862">Zinc</keyword>
<keyword evidence="4" id="KW-0479">Metal-binding</keyword>
<dbReference type="Gene3D" id="2.40.50.120">
    <property type="match status" value="1"/>
</dbReference>
<dbReference type="AlphaFoldDB" id="A0A6P8I9A0"/>
<sequence length="227" mass="25780">MKSISVLVIFCLLINEGFSLSCRCVPGNDHPQDKFCTSDYVLRGLVESGPVTKTIQIPRPDNPENSWTRSVLVYRVQIQRIFKGENKVKNTTPLKDYPGKVPLPMEVAIYTDNNSCAAQLEQGRDYVLGGYIDGQDLEIFSCNWIQTWGSLSSGQRIGIRRYYGRNCACRTSLCSWMDPLGGMMDYYCGLNNLYCAMRKDHATCSWKDIGRGYRECIRDATILGFYK</sequence>
<dbReference type="FunCoup" id="A0A6P8I9A0">
    <property type="interactions" value="559"/>
</dbReference>
<feature type="disulfide bond" evidence="5">
    <location>
        <begin position="169"/>
        <end position="204"/>
    </location>
</feature>
<keyword evidence="9" id="KW-0481">Metalloenzyme inhibitor</keyword>
<evidence type="ECO:0000256" key="3">
    <source>
        <dbReference type="ARBA" id="ARBA00023157"/>
    </source>
</evidence>
<keyword evidence="8" id="KW-1185">Reference proteome</keyword>
<evidence type="ECO:0000313" key="9">
    <source>
        <dbReference type="RefSeq" id="XP_031561687.1"/>
    </source>
</evidence>
<dbReference type="GeneID" id="116297573"/>
<dbReference type="InterPro" id="IPR008993">
    <property type="entry name" value="TIMP-like_OB-fold"/>
</dbReference>
<dbReference type="SMART" id="SM00206">
    <property type="entry name" value="NTR"/>
    <property type="match status" value="1"/>
</dbReference>
<feature type="domain" description="NTR" evidence="7">
    <location>
        <begin position="22"/>
        <end position="167"/>
    </location>
</feature>
<dbReference type="GO" id="GO:0031012">
    <property type="term" value="C:extracellular matrix"/>
    <property type="evidence" value="ECO:0007669"/>
    <property type="project" value="TreeGrafter"/>
</dbReference>
<feature type="chain" id="PRO_5028148640" evidence="6">
    <location>
        <begin position="20"/>
        <end position="227"/>
    </location>
</feature>
<dbReference type="PROSITE" id="PS50189">
    <property type="entry name" value="NTR"/>
    <property type="match status" value="1"/>
</dbReference>
<gene>
    <name evidence="9" type="primary">LOC116297573</name>
</gene>
<dbReference type="GO" id="GO:0008191">
    <property type="term" value="F:metalloendopeptidase inhibitor activity"/>
    <property type="evidence" value="ECO:0007669"/>
    <property type="project" value="InterPro"/>
</dbReference>
<dbReference type="GO" id="GO:0051045">
    <property type="term" value="P:negative regulation of membrane protein ectodomain proteolysis"/>
    <property type="evidence" value="ECO:0007669"/>
    <property type="project" value="TreeGrafter"/>
</dbReference>
<dbReference type="InterPro" id="IPR001134">
    <property type="entry name" value="Netrin_domain"/>
</dbReference>
<protein>
    <submittedName>
        <fullName evidence="9">Metalloproteinase inhibitor 4-like</fullName>
    </submittedName>
</protein>
<comment type="subcellular location">
    <subcellularLocation>
        <location evidence="1">Secreted</location>
    </subcellularLocation>
</comment>
<dbReference type="OrthoDB" id="6041373at2759"/>
<evidence type="ECO:0000256" key="6">
    <source>
        <dbReference type="SAM" id="SignalP"/>
    </source>
</evidence>
<feature type="disulfide bond" evidence="5">
    <location>
        <begin position="36"/>
        <end position="167"/>
    </location>
</feature>
<dbReference type="KEGG" id="aten:116297573"/>
<dbReference type="RefSeq" id="XP_031561687.1">
    <property type="nucleotide sequence ID" value="XM_031705827.1"/>
</dbReference>
<dbReference type="Pfam" id="PF00965">
    <property type="entry name" value="TIMP"/>
    <property type="match status" value="1"/>
</dbReference>
<accession>A0A6P8I9A0</accession>
<evidence type="ECO:0000313" key="8">
    <source>
        <dbReference type="Proteomes" id="UP000515163"/>
    </source>
</evidence>
<evidence type="ECO:0000256" key="1">
    <source>
        <dbReference type="ARBA" id="ARBA00004613"/>
    </source>
</evidence>
<evidence type="ECO:0000256" key="4">
    <source>
        <dbReference type="PIRSR" id="PIRSR601820-1"/>
    </source>
</evidence>
<dbReference type="GO" id="GO:0002020">
    <property type="term" value="F:protease binding"/>
    <property type="evidence" value="ECO:0007669"/>
    <property type="project" value="TreeGrafter"/>
</dbReference>
<feature type="disulfide bond" evidence="5">
    <location>
        <begin position="22"/>
        <end position="116"/>
    </location>
</feature>
<feature type="signal peptide" evidence="6">
    <location>
        <begin position="1"/>
        <end position="19"/>
    </location>
</feature>
<feature type="disulfide bond" evidence="5">
    <location>
        <begin position="24"/>
        <end position="142"/>
    </location>
</feature>
<dbReference type="InParanoid" id="A0A6P8I9A0"/>
<keyword evidence="9" id="KW-0646">Protease inhibitor</keyword>
<dbReference type="GO" id="GO:0046872">
    <property type="term" value="F:metal ion binding"/>
    <property type="evidence" value="ECO:0007669"/>
    <property type="project" value="UniProtKB-KW"/>
</dbReference>
<proteinExistence type="predicted"/>
<name>A0A6P8I9A0_ACTTE</name>
<dbReference type="PANTHER" id="PTHR11844:SF33">
    <property type="entry name" value="TISSUE INHIBITOR OF METALLOPROTEINASE"/>
    <property type="match status" value="1"/>
</dbReference>
<evidence type="ECO:0000256" key="2">
    <source>
        <dbReference type="ARBA" id="ARBA00022525"/>
    </source>
</evidence>
<dbReference type="SUPFAM" id="SSF50242">
    <property type="entry name" value="TIMP-like"/>
    <property type="match status" value="1"/>
</dbReference>
<keyword evidence="3 5" id="KW-1015">Disulfide bond</keyword>
<evidence type="ECO:0000256" key="5">
    <source>
        <dbReference type="PIRSR" id="PIRSR601820-3"/>
    </source>
</evidence>
<keyword evidence="6" id="KW-0732">Signal</keyword>
<keyword evidence="2" id="KW-0964">Secreted</keyword>
<dbReference type="InterPro" id="IPR001820">
    <property type="entry name" value="TIMP"/>
</dbReference>
<reference evidence="9" key="1">
    <citation type="submission" date="2025-08" db="UniProtKB">
        <authorList>
            <consortium name="RefSeq"/>
        </authorList>
    </citation>
    <scope>IDENTIFICATION</scope>
    <source>
        <tissue evidence="9">Tentacle</tissue>
    </source>
</reference>
<dbReference type="PANTHER" id="PTHR11844">
    <property type="entry name" value="METALLOPROTEASE INHIBITOR"/>
    <property type="match status" value="1"/>
</dbReference>
<dbReference type="Proteomes" id="UP000515163">
    <property type="component" value="Unplaced"/>
</dbReference>
<keyword evidence="9" id="KW-0483">Metalloprotease inhibitor</keyword>
<evidence type="ECO:0000259" key="7">
    <source>
        <dbReference type="PROSITE" id="PS50189"/>
    </source>
</evidence>